<accession>A0ABQ5JQW7</accession>
<evidence type="ECO:0000313" key="1">
    <source>
        <dbReference type="EMBL" id="GKT13732.1"/>
    </source>
</evidence>
<sequence>MNFPCKIVSIGSQYLKNIPIIDSCRIPLRYKELQTEQNLYQIIDTPYDPRLLSLIRQNKPGLFNYMKIPLEEPSNIYSIFFKLFWAGGVPTALLITLTLFDGTKISRPVRFPEFTTFSYAWLDCIVDTDNVILVEIRTVSVLCGLDNGNFDGLKFAKRNILAEIENTATVRDLISFFLSNMNYRHIDGNSFVKIFLGKLRKLLPSKLPISVEFFKFCSRFSTVLPLHPYLGALLYGKNISIFQSLDEHGIICELPRLSAKKIRKGFRKEYFIDITSQTTYLEVEKAFVGLKAFKPRIIIECFHILVERIMWMNYENIFRRSSWKRKK</sequence>
<name>A0ABQ5JQW7_9EUKA</name>
<reference evidence="1" key="1">
    <citation type="submission" date="2022-03" db="EMBL/GenBank/DDBJ databases">
        <title>Draft genome sequence of Aduncisulcus paluster, a free-living microaerophilic Fornicata.</title>
        <authorList>
            <person name="Yuyama I."/>
            <person name="Kume K."/>
            <person name="Tamura T."/>
            <person name="Inagaki Y."/>
            <person name="Hashimoto T."/>
        </authorList>
    </citation>
    <scope>NUCLEOTIDE SEQUENCE</scope>
    <source>
        <strain evidence="1">NY0171</strain>
    </source>
</reference>
<gene>
    <name evidence="1" type="ORF">ADUPG1_010321</name>
</gene>
<organism evidence="1 2">
    <name type="scientific">Aduncisulcus paluster</name>
    <dbReference type="NCBI Taxonomy" id="2918883"/>
    <lineage>
        <taxon>Eukaryota</taxon>
        <taxon>Metamonada</taxon>
        <taxon>Carpediemonas-like organisms</taxon>
        <taxon>Aduncisulcus</taxon>
    </lineage>
</organism>
<dbReference type="EMBL" id="BQXS01011537">
    <property type="protein sequence ID" value="GKT13732.1"/>
    <property type="molecule type" value="Genomic_DNA"/>
</dbReference>
<comment type="caution">
    <text evidence="1">The sequence shown here is derived from an EMBL/GenBank/DDBJ whole genome shotgun (WGS) entry which is preliminary data.</text>
</comment>
<protein>
    <submittedName>
        <fullName evidence="1">Uncharacterized protein</fullName>
    </submittedName>
</protein>
<keyword evidence="2" id="KW-1185">Reference proteome</keyword>
<dbReference type="Proteomes" id="UP001057375">
    <property type="component" value="Unassembled WGS sequence"/>
</dbReference>
<proteinExistence type="predicted"/>
<evidence type="ECO:0000313" key="2">
    <source>
        <dbReference type="Proteomes" id="UP001057375"/>
    </source>
</evidence>